<evidence type="ECO:0000256" key="1">
    <source>
        <dbReference type="SAM" id="MobiDB-lite"/>
    </source>
</evidence>
<dbReference type="EMBL" id="CP003620">
    <property type="protein sequence ID" value="AFZ14771.1"/>
    <property type="molecule type" value="Genomic_DNA"/>
</dbReference>
<dbReference type="HOGENOM" id="CLU_2245442_0_0_3"/>
<accession>K9W3J1</accession>
<dbReference type="RefSeq" id="WP_015204871.1">
    <property type="nucleotide sequence ID" value="NC_019753.1"/>
</dbReference>
<feature type="compositionally biased region" description="Polar residues" evidence="1">
    <location>
        <begin position="81"/>
        <end position="93"/>
    </location>
</feature>
<feature type="region of interest" description="Disordered" evidence="1">
    <location>
        <begin position="76"/>
        <end position="104"/>
    </location>
</feature>
<dbReference type="KEGG" id="cep:Cri9333_3964"/>
<dbReference type="AlphaFoldDB" id="K9W3J1"/>
<organism evidence="2 3">
    <name type="scientific">Crinalium epipsammum PCC 9333</name>
    <dbReference type="NCBI Taxonomy" id="1173022"/>
    <lineage>
        <taxon>Bacteria</taxon>
        <taxon>Bacillati</taxon>
        <taxon>Cyanobacteriota</taxon>
        <taxon>Cyanophyceae</taxon>
        <taxon>Gomontiellales</taxon>
        <taxon>Gomontiellaceae</taxon>
        <taxon>Crinalium</taxon>
    </lineage>
</organism>
<evidence type="ECO:0000313" key="3">
    <source>
        <dbReference type="Proteomes" id="UP000010472"/>
    </source>
</evidence>
<keyword evidence="3" id="KW-1185">Reference proteome</keyword>
<evidence type="ECO:0000313" key="2">
    <source>
        <dbReference type="EMBL" id="AFZ14771.1"/>
    </source>
</evidence>
<reference evidence="2 3" key="1">
    <citation type="submission" date="2012-06" db="EMBL/GenBank/DDBJ databases">
        <title>Finished chromosome of genome of Crinalium epipsammum PCC 9333.</title>
        <authorList>
            <consortium name="US DOE Joint Genome Institute"/>
            <person name="Gugger M."/>
            <person name="Coursin T."/>
            <person name="Rippka R."/>
            <person name="Tandeau De Marsac N."/>
            <person name="Huntemann M."/>
            <person name="Wei C.-L."/>
            <person name="Han J."/>
            <person name="Detter J.C."/>
            <person name="Han C."/>
            <person name="Tapia R."/>
            <person name="Davenport K."/>
            <person name="Daligault H."/>
            <person name="Erkkila T."/>
            <person name="Gu W."/>
            <person name="Munk A.C.C."/>
            <person name="Teshima H."/>
            <person name="Xu Y."/>
            <person name="Chain P."/>
            <person name="Chen A."/>
            <person name="Krypides N."/>
            <person name="Mavromatis K."/>
            <person name="Markowitz V."/>
            <person name="Szeto E."/>
            <person name="Ivanova N."/>
            <person name="Mikhailova N."/>
            <person name="Ovchinnikova G."/>
            <person name="Pagani I."/>
            <person name="Pati A."/>
            <person name="Goodwin L."/>
            <person name="Peters L."/>
            <person name="Pitluck S."/>
            <person name="Woyke T."/>
            <person name="Kerfeld C."/>
        </authorList>
    </citation>
    <scope>NUCLEOTIDE SEQUENCE [LARGE SCALE GENOMIC DNA]</scope>
    <source>
        <strain evidence="2 3">PCC 9333</strain>
    </source>
</reference>
<gene>
    <name evidence="2" type="ORF">Cri9333_3964</name>
</gene>
<sequence>MIKTLFLSWTILSFTLIALPGWARNSKVLMGSEPNLANVLNNSNFPDLISINQVQKLPQTAGSRLANNLIIPPDKEIRNAAVQQKSTSRSSPQRGAPKPKRDRD</sequence>
<protein>
    <submittedName>
        <fullName evidence="2">Uncharacterized protein</fullName>
    </submittedName>
</protein>
<dbReference type="Proteomes" id="UP000010472">
    <property type="component" value="Chromosome"/>
</dbReference>
<proteinExistence type="predicted"/>
<name>K9W3J1_9CYAN</name>